<accession>A0A9W6V4M9</accession>
<dbReference type="InterPro" id="IPR027417">
    <property type="entry name" value="P-loop_NTPase"/>
</dbReference>
<evidence type="ECO:0000313" key="2">
    <source>
        <dbReference type="EMBL" id="GLW89375.1"/>
    </source>
</evidence>
<name>A0A9W6V4M9_9PSEU</name>
<evidence type="ECO:0000259" key="1">
    <source>
        <dbReference type="Pfam" id="PF00931"/>
    </source>
</evidence>
<keyword evidence="3" id="KW-1185">Reference proteome</keyword>
<dbReference type="SUPFAM" id="SSF48452">
    <property type="entry name" value="TPR-like"/>
    <property type="match status" value="1"/>
</dbReference>
<dbReference type="Pfam" id="PF13374">
    <property type="entry name" value="TPR_10"/>
    <property type="match status" value="2"/>
</dbReference>
<dbReference type="PANTHER" id="PTHR47691:SF3">
    <property type="entry name" value="HTH-TYPE TRANSCRIPTIONAL REGULATOR RV0890C-RELATED"/>
    <property type="match status" value="1"/>
</dbReference>
<dbReference type="AlphaFoldDB" id="A0A9W6V4M9"/>
<protein>
    <recommendedName>
        <fullName evidence="1">NB-ARC domain-containing protein</fullName>
    </recommendedName>
</protein>
<dbReference type="InterPro" id="IPR002182">
    <property type="entry name" value="NB-ARC"/>
</dbReference>
<dbReference type="Proteomes" id="UP001165042">
    <property type="component" value="Unassembled WGS sequence"/>
</dbReference>
<dbReference type="Gene3D" id="1.25.40.10">
    <property type="entry name" value="Tetratricopeptide repeat domain"/>
    <property type="match status" value="1"/>
</dbReference>
<proteinExistence type="predicted"/>
<reference evidence="2" key="1">
    <citation type="submission" date="2023-02" db="EMBL/GenBank/DDBJ databases">
        <title>Actinokineospora globicatena NBRC 15670.</title>
        <authorList>
            <person name="Ichikawa N."/>
            <person name="Sato H."/>
            <person name="Tonouchi N."/>
        </authorList>
    </citation>
    <scope>NUCLEOTIDE SEQUENCE</scope>
    <source>
        <strain evidence="2">NBRC 15670</strain>
    </source>
</reference>
<dbReference type="PANTHER" id="PTHR47691">
    <property type="entry name" value="REGULATOR-RELATED"/>
    <property type="match status" value="1"/>
</dbReference>
<evidence type="ECO:0000313" key="3">
    <source>
        <dbReference type="Proteomes" id="UP001165042"/>
    </source>
</evidence>
<organism evidence="2 3">
    <name type="scientific">Actinokineospora globicatena</name>
    <dbReference type="NCBI Taxonomy" id="103729"/>
    <lineage>
        <taxon>Bacteria</taxon>
        <taxon>Bacillati</taxon>
        <taxon>Actinomycetota</taxon>
        <taxon>Actinomycetes</taxon>
        <taxon>Pseudonocardiales</taxon>
        <taxon>Pseudonocardiaceae</taxon>
        <taxon>Actinokineospora</taxon>
    </lineage>
</organism>
<dbReference type="Pfam" id="PF00931">
    <property type="entry name" value="NB-ARC"/>
    <property type="match status" value="1"/>
</dbReference>
<sequence>MDHRGVRKWLKLITGGGAVRQQAESKPTTRADPGEVANTIEGEISESKVVQAGTIGGDVVAGQKVTGANALVVGQVVLPAPVVPAMESVSAPRSAGSVPAAGLFVGRSTELARLDAVVGQSRRAVVVAVHGLGGVGKSTLAARFAEVRADEFSFVWWVVADSPTALDAGLAQVSAAVAPETRTFPVEERVELGLRWLASHEDWLLVLDNLTGPADVAGLLERVQSGTIVITSRRSGGWQGVAETVAVDVLPEDDALELLSQIVRAEWPDADLTDAKTLCAELGWLPLAIEQAAAYLGQTKIIPTAYLDLLARYPARMFATTAEGADATRTMARVWHLTLDRLADTPLAMAILQVLAWWAPESIPRDFLTTMADTPDINDALGRLSAYSMITLTANTIDIHRLVQAVTRTPDPTDHHRAPDDIATARDLATTVLANAVRGLDPRLPPDWPEYQTVLPHAQALLDHTTPEDDTIPTCHLLSHLGNYLDGQGETTSAIAHHTRDAHSSNRILGPNHPNTLVSSNNLAYTYRAAGHLDRAIALFEEALSTSERALGVDHPITKLIRTNLAIARQGD</sequence>
<dbReference type="SUPFAM" id="SSF52540">
    <property type="entry name" value="P-loop containing nucleoside triphosphate hydrolases"/>
    <property type="match status" value="1"/>
</dbReference>
<dbReference type="Gene3D" id="3.40.50.300">
    <property type="entry name" value="P-loop containing nucleotide triphosphate hydrolases"/>
    <property type="match status" value="1"/>
</dbReference>
<dbReference type="GO" id="GO:0043531">
    <property type="term" value="F:ADP binding"/>
    <property type="evidence" value="ECO:0007669"/>
    <property type="project" value="InterPro"/>
</dbReference>
<dbReference type="InterPro" id="IPR011990">
    <property type="entry name" value="TPR-like_helical_dom_sf"/>
</dbReference>
<feature type="domain" description="NB-ARC" evidence="1">
    <location>
        <begin position="125"/>
        <end position="264"/>
    </location>
</feature>
<dbReference type="PRINTS" id="PR00364">
    <property type="entry name" value="DISEASERSIST"/>
</dbReference>
<gene>
    <name evidence="2" type="ORF">Aglo03_01910</name>
</gene>
<comment type="caution">
    <text evidence="2">The sequence shown here is derived from an EMBL/GenBank/DDBJ whole genome shotgun (WGS) entry which is preliminary data.</text>
</comment>
<dbReference type="EMBL" id="BSSD01000001">
    <property type="protein sequence ID" value="GLW89375.1"/>
    <property type="molecule type" value="Genomic_DNA"/>
</dbReference>